<comment type="caution">
    <text evidence="2">The sequence shown here is derived from an EMBL/GenBank/DDBJ whole genome shotgun (WGS) entry which is preliminary data.</text>
</comment>
<accession>A0AAD6ZX13</accession>
<protein>
    <submittedName>
        <fullName evidence="2">Uncharacterized protein</fullName>
    </submittedName>
</protein>
<dbReference type="Proteomes" id="UP001218218">
    <property type="component" value="Unassembled WGS sequence"/>
</dbReference>
<feature type="region of interest" description="Disordered" evidence="1">
    <location>
        <begin position="277"/>
        <end position="305"/>
    </location>
</feature>
<sequence length="435" mass="46801">MTARRRSFHLNVNASGAIAHPIRSAALNPQGIEAQAGALTIGLLAFARQASAFAFTLVGGCVPGIRQKTKRVPRALLAGSPRAAEDAKLPLEGEITGTEATGTATGELAEVFECLMCEEQFQVQVPNDSDPRADKTTESQIELQEEIDLADAGRAAEFEFEKGELPIRLHHTNIVFENPERTPQCAEPEKPALELQGKPTLPITAPPTAIGLGLFIPSASSNELKLLSPLASRYASPECEIESVHTHRSYACVSSGSPQNELRANIVSKVAAFTAARLSGSRRPSASPTPRPASPPRSAYLDDPFSESFAATPPSSFVPTHPARLCYPSLQFSSNQQQSPTPSPRPGRSSLRQRTVYFTQVSPRARTPPPAFWSPHPAGSQSCAIPIKAPPSVSPRRHALVDKENQPTARTPTLPLDTVTRGRHRYGLSHVFDTI</sequence>
<keyword evidence="3" id="KW-1185">Reference proteome</keyword>
<feature type="compositionally biased region" description="Low complexity" evidence="1">
    <location>
        <begin position="333"/>
        <end position="353"/>
    </location>
</feature>
<dbReference type="EMBL" id="JARIHO010000023">
    <property type="protein sequence ID" value="KAJ7343223.1"/>
    <property type="molecule type" value="Genomic_DNA"/>
</dbReference>
<reference evidence="2" key="1">
    <citation type="submission" date="2023-03" db="EMBL/GenBank/DDBJ databases">
        <title>Massive genome expansion in bonnet fungi (Mycena s.s.) driven by repeated elements and novel gene families across ecological guilds.</title>
        <authorList>
            <consortium name="Lawrence Berkeley National Laboratory"/>
            <person name="Harder C.B."/>
            <person name="Miyauchi S."/>
            <person name="Viragh M."/>
            <person name="Kuo A."/>
            <person name="Thoen E."/>
            <person name="Andreopoulos B."/>
            <person name="Lu D."/>
            <person name="Skrede I."/>
            <person name="Drula E."/>
            <person name="Henrissat B."/>
            <person name="Morin E."/>
            <person name="Kohler A."/>
            <person name="Barry K."/>
            <person name="LaButti K."/>
            <person name="Morin E."/>
            <person name="Salamov A."/>
            <person name="Lipzen A."/>
            <person name="Mereny Z."/>
            <person name="Hegedus B."/>
            <person name="Baldrian P."/>
            <person name="Stursova M."/>
            <person name="Weitz H."/>
            <person name="Taylor A."/>
            <person name="Grigoriev I.V."/>
            <person name="Nagy L.G."/>
            <person name="Martin F."/>
            <person name="Kauserud H."/>
        </authorList>
    </citation>
    <scope>NUCLEOTIDE SEQUENCE</scope>
    <source>
        <strain evidence="2">CBHHK002</strain>
    </source>
</reference>
<feature type="region of interest" description="Disordered" evidence="1">
    <location>
        <begin position="332"/>
        <end position="353"/>
    </location>
</feature>
<evidence type="ECO:0000256" key="1">
    <source>
        <dbReference type="SAM" id="MobiDB-lite"/>
    </source>
</evidence>
<gene>
    <name evidence="2" type="ORF">DFH08DRAFT_962355</name>
</gene>
<proteinExistence type="predicted"/>
<evidence type="ECO:0000313" key="3">
    <source>
        <dbReference type="Proteomes" id="UP001218218"/>
    </source>
</evidence>
<organism evidence="2 3">
    <name type="scientific">Mycena albidolilacea</name>
    <dbReference type="NCBI Taxonomy" id="1033008"/>
    <lineage>
        <taxon>Eukaryota</taxon>
        <taxon>Fungi</taxon>
        <taxon>Dikarya</taxon>
        <taxon>Basidiomycota</taxon>
        <taxon>Agaricomycotina</taxon>
        <taxon>Agaricomycetes</taxon>
        <taxon>Agaricomycetidae</taxon>
        <taxon>Agaricales</taxon>
        <taxon>Marasmiineae</taxon>
        <taxon>Mycenaceae</taxon>
        <taxon>Mycena</taxon>
    </lineage>
</organism>
<name>A0AAD6ZX13_9AGAR</name>
<dbReference type="AlphaFoldDB" id="A0AAD6ZX13"/>
<evidence type="ECO:0000313" key="2">
    <source>
        <dbReference type="EMBL" id="KAJ7343223.1"/>
    </source>
</evidence>